<dbReference type="SMART" id="SM00324">
    <property type="entry name" value="RhoGAP"/>
    <property type="match status" value="1"/>
</dbReference>
<comment type="caution">
    <text evidence="4">The sequence shown here is derived from an EMBL/GenBank/DDBJ whole genome shotgun (WGS) entry which is preliminary data.</text>
</comment>
<dbReference type="Gene3D" id="1.10.555.10">
    <property type="entry name" value="Rho GTPase activation protein"/>
    <property type="match status" value="1"/>
</dbReference>
<dbReference type="AlphaFoldDB" id="A0A9W9SZX3"/>
<dbReference type="Proteomes" id="UP001150904">
    <property type="component" value="Unassembled WGS sequence"/>
</dbReference>
<dbReference type="OrthoDB" id="185175at2759"/>
<reference evidence="4" key="2">
    <citation type="journal article" date="2023" name="IMA Fungus">
        <title>Comparative genomic study of the Penicillium genus elucidates a diverse pangenome and 15 lateral gene transfer events.</title>
        <authorList>
            <person name="Petersen C."/>
            <person name="Sorensen T."/>
            <person name="Nielsen M.R."/>
            <person name="Sondergaard T.E."/>
            <person name="Sorensen J.L."/>
            <person name="Fitzpatrick D.A."/>
            <person name="Frisvad J.C."/>
            <person name="Nielsen K.L."/>
        </authorList>
    </citation>
    <scope>NUCLEOTIDE SEQUENCE</scope>
    <source>
        <strain evidence="4">IBT 15544</strain>
    </source>
</reference>
<dbReference type="GO" id="GO:0005096">
    <property type="term" value="F:GTPase activator activity"/>
    <property type="evidence" value="ECO:0007669"/>
    <property type="project" value="UniProtKB-KW"/>
</dbReference>
<dbReference type="PROSITE" id="PS50238">
    <property type="entry name" value="RHOGAP"/>
    <property type="match status" value="1"/>
</dbReference>
<feature type="compositionally biased region" description="Basic and acidic residues" evidence="2">
    <location>
        <begin position="635"/>
        <end position="648"/>
    </location>
</feature>
<reference evidence="4" key="1">
    <citation type="submission" date="2022-12" db="EMBL/GenBank/DDBJ databases">
        <authorList>
            <person name="Petersen C."/>
        </authorList>
    </citation>
    <scope>NUCLEOTIDE SEQUENCE</scope>
    <source>
        <strain evidence="4">IBT 15544</strain>
    </source>
</reference>
<dbReference type="SUPFAM" id="SSF48350">
    <property type="entry name" value="GTPase activation domain, GAP"/>
    <property type="match status" value="1"/>
</dbReference>
<evidence type="ECO:0000259" key="3">
    <source>
        <dbReference type="PROSITE" id="PS50238"/>
    </source>
</evidence>
<feature type="compositionally biased region" description="Pro residues" evidence="2">
    <location>
        <begin position="674"/>
        <end position="683"/>
    </location>
</feature>
<dbReference type="GO" id="GO:0007165">
    <property type="term" value="P:signal transduction"/>
    <property type="evidence" value="ECO:0007669"/>
    <property type="project" value="InterPro"/>
</dbReference>
<feature type="compositionally biased region" description="Low complexity" evidence="2">
    <location>
        <begin position="609"/>
        <end position="634"/>
    </location>
</feature>
<feature type="compositionally biased region" description="Low complexity" evidence="2">
    <location>
        <begin position="259"/>
        <end position="279"/>
    </location>
</feature>
<feature type="compositionally biased region" description="Polar residues" evidence="2">
    <location>
        <begin position="659"/>
        <end position="670"/>
    </location>
</feature>
<dbReference type="GeneID" id="83179484"/>
<dbReference type="GO" id="GO:0005938">
    <property type="term" value="C:cell cortex"/>
    <property type="evidence" value="ECO:0007669"/>
    <property type="project" value="UniProtKB-ARBA"/>
</dbReference>
<dbReference type="PANTHER" id="PTHR23176">
    <property type="entry name" value="RHO/RAC/CDC GTPASE-ACTIVATING PROTEIN"/>
    <property type="match status" value="1"/>
</dbReference>
<dbReference type="EMBL" id="JAPQKR010000012">
    <property type="protein sequence ID" value="KAJ5204242.1"/>
    <property type="molecule type" value="Genomic_DNA"/>
</dbReference>
<keyword evidence="1" id="KW-0343">GTPase activation</keyword>
<feature type="region of interest" description="Disordered" evidence="2">
    <location>
        <begin position="593"/>
        <end position="683"/>
    </location>
</feature>
<dbReference type="InterPro" id="IPR008936">
    <property type="entry name" value="Rho_GTPase_activation_prot"/>
</dbReference>
<feature type="compositionally biased region" description="Polar residues" evidence="2">
    <location>
        <begin position="62"/>
        <end position="86"/>
    </location>
</feature>
<proteinExistence type="predicted"/>
<accession>A0A9W9SZX3</accession>
<gene>
    <name evidence="4" type="ORF">N7498_005121</name>
</gene>
<name>A0A9W9SZX3_9EURO</name>
<dbReference type="Pfam" id="PF00620">
    <property type="entry name" value="RhoGAP"/>
    <property type="match status" value="1"/>
</dbReference>
<dbReference type="CDD" id="cd00159">
    <property type="entry name" value="RhoGAP"/>
    <property type="match status" value="1"/>
</dbReference>
<evidence type="ECO:0000256" key="1">
    <source>
        <dbReference type="ARBA" id="ARBA00022468"/>
    </source>
</evidence>
<sequence length="683" mass="74995">MPSRNSTVPNLDLKSLKTDTDNGKIPSPLTPGAQSSDGLSPLTPRSPKSESSSPFFKGTTIRPVTQDSSTKATSPTIAPSSGNLTADTAPEPSTPGLTAIPQYFSSPNDSSKHARDASKSFFGTLKAPKSSHRTQRSDSSENSTEPPKSRGSSRDRKSSMTPKMTESIPDLPTTIGRAAETEKSGASSGDKRTQQTALRKTGTDVDSPHKKSKPRFANLLTRSRSIRVDDSSGNRAIGRRPSTGLAKLEESNQSESQRPPRTATTTTTVTSNTTPATTTRTERSTQGGMNLPPQRSTQGGLHPPAQRSADGASLRKERSYGGSMVTSGSLSQVSGASAAIFNNLKQSSNGAADRLGKAGKGFFSKITRSGSTNERELINDDSYVCSVINLPLIEQARKTRICKKLEDCRDKTEFWMPALPYRSIDYLNFKGCEEEGLYRVPGSGREVKHWQRRFDSELDIDLFEVPDLYDINTVGSLFKAWLRELPDELFPKATQDMIAQKCEGATTAPQLLKDELSKLPPYNYYLLFAITCHLNLLHSYVDQNKMDYRNLCICFQPCMKIDAFCFQFLVCDWKNCWQGCWTEKEFVQKEKEMDEQEAAAAEEKEATKAKSQVAQAPQSSASHERAVSSGSSSSEKTKEERPRPETSRGRKPKPKNIETGHTNHTRSISQLPELGPPLSPIKI</sequence>
<protein>
    <recommendedName>
        <fullName evidence="3">Rho-GAP domain-containing protein</fullName>
    </recommendedName>
</protein>
<keyword evidence="5" id="KW-1185">Reference proteome</keyword>
<evidence type="ECO:0000256" key="2">
    <source>
        <dbReference type="SAM" id="MobiDB-lite"/>
    </source>
</evidence>
<evidence type="ECO:0000313" key="4">
    <source>
        <dbReference type="EMBL" id="KAJ5204242.1"/>
    </source>
</evidence>
<evidence type="ECO:0000313" key="5">
    <source>
        <dbReference type="Proteomes" id="UP001150904"/>
    </source>
</evidence>
<dbReference type="RefSeq" id="XP_058308721.1">
    <property type="nucleotide sequence ID" value="XM_058452183.1"/>
</dbReference>
<dbReference type="PANTHER" id="PTHR23176:SF125">
    <property type="entry name" value="GTPASE ACTIVATOR (BEM2), PUTATIVE (AFU_ORTHOLOGUE AFUA_7G04450)-RELATED"/>
    <property type="match status" value="1"/>
</dbReference>
<feature type="domain" description="Rho-GAP" evidence="3">
    <location>
        <begin position="403"/>
        <end position="594"/>
    </location>
</feature>
<organism evidence="4 5">
    <name type="scientific">Penicillium cinerascens</name>
    <dbReference type="NCBI Taxonomy" id="70096"/>
    <lineage>
        <taxon>Eukaryota</taxon>
        <taxon>Fungi</taxon>
        <taxon>Dikarya</taxon>
        <taxon>Ascomycota</taxon>
        <taxon>Pezizomycotina</taxon>
        <taxon>Eurotiomycetes</taxon>
        <taxon>Eurotiomycetidae</taxon>
        <taxon>Eurotiales</taxon>
        <taxon>Aspergillaceae</taxon>
        <taxon>Penicillium</taxon>
    </lineage>
</organism>
<dbReference type="InterPro" id="IPR050729">
    <property type="entry name" value="Rho-GAP"/>
</dbReference>
<feature type="compositionally biased region" description="Basic and acidic residues" evidence="2">
    <location>
        <begin position="179"/>
        <end position="193"/>
    </location>
</feature>
<dbReference type="InterPro" id="IPR000198">
    <property type="entry name" value="RhoGAP_dom"/>
</dbReference>
<feature type="region of interest" description="Disordered" evidence="2">
    <location>
        <begin position="1"/>
        <end position="328"/>
    </location>
</feature>